<proteinExistence type="inferred from homology"/>
<dbReference type="RefSeq" id="WP_064545264.1">
    <property type="nucleotide sequence ID" value="NZ_LXEQ01000042.1"/>
</dbReference>
<evidence type="ECO:0000313" key="6">
    <source>
        <dbReference type="Proteomes" id="UP000078407"/>
    </source>
</evidence>
<comment type="caution">
    <text evidence="5">The sequence shown here is derived from an EMBL/GenBank/DDBJ whole genome shotgun (WGS) entry which is preliminary data.</text>
</comment>
<name>A0ABX2W861_9ENTR</name>
<dbReference type="PANTHER" id="PTHR43685:SF5">
    <property type="entry name" value="GLYCOSYLTRANSFERASE EPSE-RELATED"/>
    <property type="match status" value="1"/>
</dbReference>
<dbReference type="EC" id="2.4.1.-" evidence="5"/>
<evidence type="ECO:0000256" key="3">
    <source>
        <dbReference type="ARBA" id="ARBA00022679"/>
    </source>
</evidence>
<keyword evidence="6" id="KW-1185">Reference proteome</keyword>
<dbReference type="EMBL" id="LXEQ01000042">
    <property type="protein sequence ID" value="OAT26972.1"/>
    <property type="molecule type" value="Genomic_DNA"/>
</dbReference>
<keyword evidence="2 5" id="KW-0328">Glycosyltransferase</keyword>
<gene>
    <name evidence="5" type="ORF">M976_02502</name>
</gene>
<keyword evidence="3 5" id="KW-0808">Transferase</keyword>
<dbReference type="Gene3D" id="3.90.550.10">
    <property type="entry name" value="Spore Coat Polysaccharide Biosynthesis Protein SpsA, Chain A"/>
    <property type="match status" value="1"/>
</dbReference>
<dbReference type="InterPro" id="IPR050834">
    <property type="entry name" value="Glycosyltransf_2"/>
</dbReference>
<feature type="domain" description="Glycosyltransferase 2-like" evidence="4">
    <location>
        <begin position="11"/>
        <end position="155"/>
    </location>
</feature>
<organism evidence="5 6">
    <name type="scientific">Buttiauxella ferragutiae ATCC 51602</name>
    <dbReference type="NCBI Taxonomy" id="1354252"/>
    <lineage>
        <taxon>Bacteria</taxon>
        <taxon>Pseudomonadati</taxon>
        <taxon>Pseudomonadota</taxon>
        <taxon>Gammaproteobacteria</taxon>
        <taxon>Enterobacterales</taxon>
        <taxon>Enterobacteriaceae</taxon>
        <taxon>Buttiauxella</taxon>
    </lineage>
</organism>
<dbReference type="GO" id="GO:0016757">
    <property type="term" value="F:glycosyltransferase activity"/>
    <property type="evidence" value="ECO:0007669"/>
    <property type="project" value="UniProtKB-KW"/>
</dbReference>
<reference evidence="5 6" key="1">
    <citation type="submission" date="2016-04" db="EMBL/GenBank/DDBJ databases">
        <title>ATOL: Assembling a taxonomically balanced genome-scale reconstruction of the evolutionary history of the Enterobacteriaceae.</title>
        <authorList>
            <person name="Plunkett G.III."/>
            <person name="Neeno-Eckwall E.C."/>
            <person name="Glasner J.D."/>
            <person name="Perna N.T."/>
        </authorList>
    </citation>
    <scope>NUCLEOTIDE SEQUENCE [LARGE SCALE GENOMIC DNA]</scope>
    <source>
        <strain evidence="5 6">ATCC 51602</strain>
    </source>
</reference>
<accession>A0ABX2W861</accession>
<evidence type="ECO:0000256" key="1">
    <source>
        <dbReference type="ARBA" id="ARBA00006739"/>
    </source>
</evidence>
<dbReference type="Proteomes" id="UP000078407">
    <property type="component" value="Unassembled WGS sequence"/>
</dbReference>
<dbReference type="InterPro" id="IPR029044">
    <property type="entry name" value="Nucleotide-diphossugar_trans"/>
</dbReference>
<evidence type="ECO:0000256" key="2">
    <source>
        <dbReference type="ARBA" id="ARBA00022676"/>
    </source>
</evidence>
<dbReference type="SUPFAM" id="SSF53448">
    <property type="entry name" value="Nucleotide-diphospho-sugar transferases"/>
    <property type="match status" value="1"/>
</dbReference>
<dbReference type="InterPro" id="IPR001173">
    <property type="entry name" value="Glyco_trans_2-like"/>
</dbReference>
<evidence type="ECO:0000313" key="5">
    <source>
        <dbReference type="EMBL" id="OAT26972.1"/>
    </source>
</evidence>
<dbReference type="Pfam" id="PF00535">
    <property type="entry name" value="Glycos_transf_2"/>
    <property type="match status" value="1"/>
</dbReference>
<comment type="similarity">
    <text evidence="1">Belongs to the glycosyltransferase 2 family.</text>
</comment>
<evidence type="ECO:0000259" key="4">
    <source>
        <dbReference type="Pfam" id="PF00535"/>
    </source>
</evidence>
<dbReference type="PANTHER" id="PTHR43685">
    <property type="entry name" value="GLYCOSYLTRANSFERASE"/>
    <property type="match status" value="1"/>
</dbReference>
<protein>
    <submittedName>
        <fullName evidence="5">Glycosyltransferase</fullName>
        <ecNumber evidence="5">2.4.1.-</ecNumber>
    </submittedName>
</protein>
<sequence>MISNEFRFSVLISLYYKELPQHLNRCLESLYDQELNANEVVCVFDGPINKELESVVSLWKDKLNIVIVNSLENIGLGRALNLGLSHCSYNIVARMDTDDISTSERFLVQVPMLYNDPSLAIVGSNIAEFETDELLFTGRRVVPESEAEIRTFCKFKSPFNHMTVVYRKDVIEKVGGYIHHLNMEDYNLWLRVLYAGYSTRNINKELVKARVGREMLRRRSGFKYIQSEYQLAKLKYDLNIQCFLMVVLVFIARAGTRILPIKVLHKIYQFNRVK</sequence>